<comment type="caution">
    <text evidence="1">The sequence shown here is derived from an EMBL/GenBank/DDBJ whole genome shotgun (WGS) entry which is preliminary data.</text>
</comment>
<name>A0ACC0UA62_9AGAM</name>
<gene>
    <name evidence="1" type="ORF">F5148DRAFT_1202345</name>
</gene>
<keyword evidence="2" id="KW-1185">Reference proteome</keyword>
<sequence>MNGEHMHKHWHARSDQPSIRLTPPARPLDGRHSYHGWLLGHQKAEPNYSGDLGDFALFVAHEKDRGGEWVALLSCEGLLLMHGFAWHCCWLTLVTSMTLSLLHSELTISI</sequence>
<dbReference type="Proteomes" id="UP001207468">
    <property type="component" value="Unassembled WGS sequence"/>
</dbReference>
<protein>
    <submittedName>
        <fullName evidence="1">Uncharacterized protein</fullName>
    </submittedName>
</protein>
<organism evidence="1 2">
    <name type="scientific">Russula earlei</name>
    <dbReference type="NCBI Taxonomy" id="71964"/>
    <lineage>
        <taxon>Eukaryota</taxon>
        <taxon>Fungi</taxon>
        <taxon>Dikarya</taxon>
        <taxon>Basidiomycota</taxon>
        <taxon>Agaricomycotina</taxon>
        <taxon>Agaricomycetes</taxon>
        <taxon>Russulales</taxon>
        <taxon>Russulaceae</taxon>
        <taxon>Russula</taxon>
    </lineage>
</organism>
<dbReference type="EMBL" id="JAGFNK010000113">
    <property type="protein sequence ID" value="KAI9507737.1"/>
    <property type="molecule type" value="Genomic_DNA"/>
</dbReference>
<accession>A0ACC0UA62</accession>
<proteinExistence type="predicted"/>
<evidence type="ECO:0000313" key="1">
    <source>
        <dbReference type="EMBL" id="KAI9507737.1"/>
    </source>
</evidence>
<evidence type="ECO:0000313" key="2">
    <source>
        <dbReference type="Proteomes" id="UP001207468"/>
    </source>
</evidence>
<reference evidence="1" key="1">
    <citation type="submission" date="2021-03" db="EMBL/GenBank/DDBJ databases">
        <title>Evolutionary priming and transition to the ectomycorrhizal habit in an iconic lineage of mushroom-forming fungi: is preadaptation a requirement?</title>
        <authorList>
            <consortium name="DOE Joint Genome Institute"/>
            <person name="Looney B.P."/>
            <person name="Miyauchi S."/>
            <person name="Morin E."/>
            <person name="Drula E."/>
            <person name="Courty P.E."/>
            <person name="Chicoki N."/>
            <person name="Fauchery L."/>
            <person name="Kohler A."/>
            <person name="Kuo A."/>
            <person name="LaButti K."/>
            <person name="Pangilinan J."/>
            <person name="Lipzen A."/>
            <person name="Riley R."/>
            <person name="Andreopoulos W."/>
            <person name="He G."/>
            <person name="Johnson J."/>
            <person name="Barry K.W."/>
            <person name="Grigoriev I.V."/>
            <person name="Nagy L."/>
            <person name="Hibbett D."/>
            <person name="Henrissat B."/>
            <person name="Matheny P.B."/>
            <person name="Labbe J."/>
            <person name="Martin A.F."/>
        </authorList>
    </citation>
    <scope>NUCLEOTIDE SEQUENCE</scope>
    <source>
        <strain evidence="1">BPL698</strain>
    </source>
</reference>